<dbReference type="Pfam" id="PF13178">
    <property type="entry name" value="DUF4005"/>
    <property type="match status" value="1"/>
</dbReference>
<dbReference type="OrthoDB" id="1905649at2759"/>
<evidence type="ECO:0000256" key="3">
    <source>
        <dbReference type="ARBA" id="ARBA00024378"/>
    </source>
</evidence>
<feature type="compositionally biased region" description="Polar residues" evidence="4">
    <location>
        <begin position="339"/>
        <end position="350"/>
    </location>
</feature>
<feature type="compositionally biased region" description="Polar residues" evidence="4">
    <location>
        <begin position="517"/>
        <end position="535"/>
    </location>
</feature>
<dbReference type="Gene3D" id="1.20.5.190">
    <property type="match status" value="1"/>
</dbReference>
<dbReference type="GO" id="GO:0005516">
    <property type="term" value="F:calmodulin binding"/>
    <property type="evidence" value="ECO:0007669"/>
    <property type="project" value="UniProtKB-KW"/>
</dbReference>
<dbReference type="RefSeq" id="XP_008793494.2">
    <property type="nucleotide sequence ID" value="XM_008795272.3"/>
</dbReference>
<evidence type="ECO:0000313" key="6">
    <source>
        <dbReference type="Proteomes" id="UP000228380"/>
    </source>
</evidence>
<evidence type="ECO:0000313" key="7">
    <source>
        <dbReference type="RefSeq" id="XP_008793494.2"/>
    </source>
</evidence>
<reference evidence="6" key="1">
    <citation type="journal article" date="2019" name="Nat. Commun.">
        <title>Genome-wide association mapping of date palm fruit traits.</title>
        <authorList>
            <person name="Hazzouri K.M."/>
            <person name="Gros-Balthazard M."/>
            <person name="Flowers J.M."/>
            <person name="Copetti D."/>
            <person name="Lemansour A."/>
            <person name="Lebrun M."/>
            <person name="Masmoudi K."/>
            <person name="Ferrand S."/>
            <person name="Dhar M.I."/>
            <person name="Fresquez Z.A."/>
            <person name="Rosas U."/>
            <person name="Zhang J."/>
            <person name="Talag J."/>
            <person name="Lee S."/>
            <person name="Kudrna D."/>
            <person name="Powell R.F."/>
            <person name="Leitch I.J."/>
            <person name="Krueger R.R."/>
            <person name="Wing R.A."/>
            <person name="Amiri K.M.A."/>
            <person name="Purugganan M.D."/>
        </authorList>
    </citation>
    <scope>NUCLEOTIDE SEQUENCE [LARGE SCALE GENOMIC DNA]</scope>
    <source>
        <strain evidence="6">cv. Khalas</strain>
    </source>
</reference>
<keyword evidence="1" id="KW-0112">Calmodulin-binding</keyword>
<keyword evidence="6" id="KW-1185">Reference proteome</keyword>
<feature type="compositionally biased region" description="Polar residues" evidence="4">
    <location>
        <begin position="318"/>
        <end position="328"/>
    </location>
</feature>
<evidence type="ECO:0000256" key="2">
    <source>
        <dbReference type="ARBA" id="ARBA00024341"/>
    </source>
</evidence>
<feature type="compositionally biased region" description="Basic and acidic residues" evidence="4">
    <location>
        <begin position="25"/>
        <end position="40"/>
    </location>
</feature>
<dbReference type="InterPro" id="IPR025064">
    <property type="entry name" value="DUF4005"/>
</dbReference>
<feature type="compositionally biased region" description="Polar residues" evidence="4">
    <location>
        <begin position="363"/>
        <end position="377"/>
    </location>
</feature>
<dbReference type="KEGG" id="pda:103709773"/>
<feature type="region of interest" description="Disordered" evidence="4">
    <location>
        <begin position="261"/>
        <end position="535"/>
    </location>
</feature>
<organism evidence="6 7">
    <name type="scientific">Phoenix dactylifera</name>
    <name type="common">Date palm</name>
    <dbReference type="NCBI Taxonomy" id="42345"/>
    <lineage>
        <taxon>Eukaryota</taxon>
        <taxon>Viridiplantae</taxon>
        <taxon>Streptophyta</taxon>
        <taxon>Embryophyta</taxon>
        <taxon>Tracheophyta</taxon>
        <taxon>Spermatophyta</taxon>
        <taxon>Magnoliopsida</taxon>
        <taxon>Liliopsida</taxon>
        <taxon>Arecaceae</taxon>
        <taxon>Coryphoideae</taxon>
        <taxon>Phoeniceae</taxon>
        <taxon>Phoenix</taxon>
    </lineage>
</organism>
<name>A0A8B7C7M4_PHODC</name>
<accession>A0A8B7C7M4</accession>
<evidence type="ECO:0000256" key="4">
    <source>
        <dbReference type="SAM" id="MobiDB-lite"/>
    </source>
</evidence>
<comment type="similarity">
    <text evidence="2">Belongs to the IQD family.</text>
</comment>
<evidence type="ECO:0000259" key="5">
    <source>
        <dbReference type="Pfam" id="PF13178"/>
    </source>
</evidence>
<sequence length="565" mass="61922">MGRSPGRWIKTVLFGKKSSRSHASKGRDALKKAANDKENIGGKGPSAQVVSSPVISQSVLVNARANDIISEPEKGAPADMAAGAVPSSIGQDADDQGIVGPDVSKETEKVKEEQAATKLQAAFRGYLSRRAFCALKGIIRLQALVRGHLVRRQAVVTLRSFQGIVRLQALIRGRRVRLSGIGLEIDTKRNQGKDVDAKHLRTWNEKLSTNAFICKLLSASPVTKPLQIQYGDGEPNSVLSWMERWTSYRFWKPLPQPKKAVDLKSQARRGVGAMESESSRPKRRVHRNSAANADSGPANVMTEPGKSKRNPRKVPNSPADSAQENPQTELEKVKRNLRKVSNATTEASNRLDTENEIPPRSLKVSSSPSDVMQQSIEDSADKMKRDTAVTLENKPDVETARLVASDGPTNTFLDDGPPLELYPSQNHSKEDNLSASYRDLSMKDEQPCDGSQKSSKRRASFSSKSEHHAENGLQNAPKLPSYMQATESAKAKLRGQVSPRFGSDSAEKNSTTRRHSLPSSMNGKQSSQSPRTQKLIQAIGKGVIRNDRSLTSSGDEKAIKVDWRR</sequence>
<dbReference type="PANTHER" id="PTHR32295">
    <property type="entry name" value="IQ-DOMAIN 5-RELATED"/>
    <property type="match status" value="1"/>
</dbReference>
<dbReference type="SMART" id="SM00015">
    <property type="entry name" value="IQ"/>
    <property type="match status" value="2"/>
</dbReference>
<feature type="domain" description="DUF4005" evidence="5">
    <location>
        <begin position="458"/>
        <end position="534"/>
    </location>
</feature>
<proteinExistence type="inferred from homology"/>
<dbReference type="Proteomes" id="UP000228380">
    <property type="component" value="Chromosome 8"/>
</dbReference>
<evidence type="ECO:0000256" key="1">
    <source>
        <dbReference type="ARBA" id="ARBA00022860"/>
    </source>
</evidence>
<protein>
    <submittedName>
        <fullName evidence="7">Protein IQ-DOMAIN 31-like isoform X1</fullName>
    </submittedName>
</protein>
<dbReference type="InterPro" id="IPR000048">
    <property type="entry name" value="IQ_motif_EF-hand-BS"/>
</dbReference>
<feature type="region of interest" description="Disordered" evidence="4">
    <location>
        <begin position="74"/>
        <end position="96"/>
    </location>
</feature>
<dbReference type="AlphaFoldDB" id="A0A8B7C7M4"/>
<dbReference type="GeneID" id="103709773"/>
<gene>
    <name evidence="7" type="primary">LOC103709773</name>
</gene>
<comment type="subunit">
    <text evidence="3">Binds to multiple calmodulin (CaM) in the presence of Ca(2+) and CaM-like proteins.</text>
</comment>
<dbReference type="Pfam" id="PF00612">
    <property type="entry name" value="IQ"/>
    <property type="match status" value="2"/>
</dbReference>
<dbReference type="PANTHER" id="PTHR32295:SF281">
    <property type="entry name" value="PROTEIN IQ-DOMAIN 31"/>
    <property type="match status" value="1"/>
</dbReference>
<dbReference type="PROSITE" id="PS50096">
    <property type="entry name" value="IQ"/>
    <property type="match status" value="2"/>
</dbReference>
<feature type="region of interest" description="Disordered" evidence="4">
    <location>
        <begin position="15"/>
        <end position="49"/>
    </location>
</feature>
<reference evidence="7" key="2">
    <citation type="submission" date="2025-08" db="UniProtKB">
        <authorList>
            <consortium name="RefSeq"/>
        </authorList>
    </citation>
    <scope>IDENTIFICATION</scope>
    <source>
        <tissue evidence="7">Young leaves</tissue>
    </source>
</reference>
<feature type="compositionally biased region" description="Basic and acidic residues" evidence="4">
    <location>
        <begin position="379"/>
        <end position="399"/>
    </location>
</feature>